<dbReference type="SUPFAM" id="SSF56935">
    <property type="entry name" value="Porins"/>
    <property type="match status" value="1"/>
</dbReference>
<dbReference type="InterPro" id="IPR041700">
    <property type="entry name" value="OMP_b-brl_3"/>
</dbReference>
<evidence type="ECO:0000313" key="6">
    <source>
        <dbReference type="EMBL" id="MEI5983412.1"/>
    </source>
</evidence>
<dbReference type="PANTHER" id="PTHR40980">
    <property type="entry name" value="PLUG DOMAIN-CONTAINING PROTEIN"/>
    <property type="match status" value="1"/>
</dbReference>
<feature type="chain" id="PRO_5046906486" evidence="4">
    <location>
        <begin position="22"/>
        <end position="806"/>
    </location>
</feature>
<dbReference type="EMBL" id="JAYLLN010000001">
    <property type="protein sequence ID" value="MEI5983412.1"/>
    <property type="molecule type" value="Genomic_DNA"/>
</dbReference>
<keyword evidence="3" id="KW-0998">Cell outer membrane</keyword>
<reference evidence="6 7" key="1">
    <citation type="submission" date="2024-01" db="EMBL/GenBank/DDBJ databases">
        <title>Sphingobacterium tenebrionis sp. nov., a novel endophyte isolated from tenebrio molitor intestines.</title>
        <authorList>
            <person name="Zhang C."/>
        </authorList>
    </citation>
    <scope>NUCLEOTIDE SEQUENCE [LARGE SCALE GENOMIC DNA]</scope>
    <source>
        <strain evidence="6 7">PU5-4</strain>
    </source>
</reference>
<dbReference type="RefSeq" id="WP_336557043.1">
    <property type="nucleotide sequence ID" value="NZ_JAYLLN010000001.1"/>
</dbReference>
<gene>
    <name evidence="6" type="ORF">VJ786_00720</name>
</gene>
<dbReference type="InterPro" id="IPR036942">
    <property type="entry name" value="Beta-barrel_TonB_sf"/>
</dbReference>
<evidence type="ECO:0000256" key="2">
    <source>
        <dbReference type="ARBA" id="ARBA00023136"/>
    </source>
</evidence>
<sequence>MGRTITLFILMLVGMIGQSFAGMQDADVKGKVINASNQPVASASVYLMSSSANVLIKTAVTDENGDYSILKAPKGSYYIQVTSVGFAVTKSSVFELGDKNIQVPTIQLSPQSQAIEAVTVQGQVPMVQSKNGKLVLNVENSTVAAGNNALEVLKRAPGVSVDKDDNLQLMGQQGVTITIDGRQTFMTGEQLATFLKSTDGSMIKSVEVSTTRSAKDDAEGAVGSINIVMKKNNLEGFNGTFLVSGAKGEHYRGNSSLNLNYKKNNTTLFGSYAYTQNKRQFDLDLERTIANGNVSTDFNQEAFLVETEKNHNYRFGVEQKTSNRNTMMLQFTGNNNEEISENISNTDISKNPSVVDSILRTTAISDNRFNRYSTNFNNEYKLDTLGSRLVFDFDWSMFKNSNDNDYIYRTERPDGSLYYPVQKERSAMPSAIDIYVAKLDLEKIVGKGKIETGLKYSNVKSDNNLQFDSLTQAGDWVDIANRSNLFIYTEQIAAAYADYSRAIGKWSLKAGLRGEYTISDGNSVTKNNRVKRDYFDLFPSANVGYNISQNHILNFGYAKKITRPNYRFLNPFRYYIDKLTYQEGNPYVKPQYTHGLTLTYTLMQMFNFTLGTDITNDAMVESLGQDSITNETWITRDNLAKTSTSYININAPYRVGKFWTMNNNFTGIYMHFKGPIAGHYADLGSFFIQANSMHTFKINSALSAELSFNGSTPFLYNVYKIHGRWNIDAGMNYNFKDQRSSLKLAVTDIFRTNKNTVSTDFNEFQSTFRQYNDNQTVRLTYTYKFGNLKQQFRKKESNNEETNRAN</sequence>
<dbReference type="Gene3D" id="2.40.170.20">
    <property type="entry name" value="TonB-dependent receptor, beta-barrel domain"/>
    <property type="match status" value="1"/>
</dbReference>
<feature type="signal peptide" evidence="4">
    <location>
        <begin position="1"/>
        <end position="21"/>
    </location>
</feature>
<evidence type="ECO:0000256" key="1">
    <source>
        <dbReference type="ARBA" id="ARBA00004442"/>
    </source>
</evidence>
<keyword evidence="6" id="KW-0675">Receptor</keyword>
<dbReference type="PANTHER" id="PTHR40980:SF4">
    <property type="entry name" value="TONB-DEPENDENT RECEPTOR-LIKE BETA-BARREL DOMAIN-CONTAINING PROTEIN"/>
    <property type="match status" value="1"/>
</dbReference>
<evidence type="ECO:0000256" key="4">
    <source>
        <dbReference type="SAM" id="SignalP"/>
    </source>
</evidence>
<dbReference type="Pfam" id="PF14905">
    <property type="entry name" value="OMP_b-brl_3"/>
    <property type="match status" value="1"/>
</dbReference>
<dbReference type="Pfam" id="PF13620">
    <property type="entry name" value="CarboxypepD_reg"/>
    <property type="match status" value="1"/>
</dbReference>
<accession>A0ABU8I1J3</accession>
<comment type="caution">
    <text evidence="6">The sequence shown here is derived from an EMBL/GenBank/DDBJ whole genome shotgun (WGS) entry which is preliminary data.</text>
</comment>
<proteinExistence type="predicted"/>
<dbReference type="Proteomes" id="UP001363035">
    <property type="component" value="Unassembled WGS sequence"/>
</dbReference>
<comment type="subcellular location">
    <subcellularLocation>
        <location evidence="1">Cell outer membrane</location>
    </subcellularLocation>
</comment>
<keyword evidence="7" id="KW-1185">Reference proteome</keyword>
<dbReference type="Gene3D" id="2.60.40.1120">
    <property type="entry name" value="Carboxypeptidase-like, regulatory domain"/>
    <property type="match status" value="1"/>
</dbReference>
<protein>
    <submittedName>
        <fullName evidence="6">TonB-dependent receptor</fullName>
    </submittedName>
</protein>
<keyword evidence="4" id="KW-0732">Signal</keyword>
<feature type="domain" description="Outer membrane protein beta-barrel" evidence="5">
    <location>
        <begin position="381"/>
        <end position="783"/>
    </location>
</feature>
<dbReference type="SUPFAM" id="SSF49464">
    <property type="entry name" value="Carboxypeptidase regulatory domain-like"/>
    <property type="match status" value="1"/>
</dbReference>
<evidence type="ECO:0000313" key="7">
    <source>
        <dbReference type="Proteomes" id="UP001363035"/>
    </source>
</evidence>
<name>A0ABU8I1J3_9SPHI</name>
<keyword evidence="2" id="KW-0472">Membrane</keyword>
<evidence type="ECO:0000256" key="3">
    <source>
        <dbReference type="ARBA" id="ARBA00023237"/>
    </source>
</evidence>
<dbReference type="InterPro" id="IPR008969">
    <property type="entry name" value="CarboxyPept-like_regulatory"/>
</dbReference>
<organism evidence="6 7">
    <name type="scientific">Sphingobacterium tenebrionis</name>
    <dbReference type="NCBI Taxonomy" id="3111775"/>
    <lineage>
        <taxon>Bacteria</taxon>
        <taxon>Pseudomonadati</taxon>
        <taxon>Bacteroidota</taxon>
        <taxon>Sphingobacteriia</taxon>
        <taxon>Sphingobacteriales</taxon>
        <taxon>Sphingobacteriaceae</taxon>
        <taxon>Sphingobacterium</taxon>
    </lineage>
</organism>
<evidence type="ECO:0000259" key="5">
    <source>
        <dbReference type="Pfam" id="PF14905"/>
    </source>
</evidence>